<dbReference type="SUPFAM" id="SSF81296">
    <property type="entry name" value="E set domains"/>
    <property type="match status" value="1"/>
</dbReference>
<dbReference type="EMBL" id="UINC01138820">
    <property type="protein sequence ID" value="SVD25000.1"/>
    <property type="molecule type" value="Genomic_DNA"/>
</dbReference>
<dbReference type="AlphaFoldDB" id="A0A382TSG9"/>
<dbReference type="Gene3D" id="2.60.40.10">
    <property type="entry name" value="Immunoglobulins"/>
    <property type="match status" value="1"/>
</dbReference>
<feature type="non-terminal residue" evidence="2">
    <location>
        <position position="81"/>
    </location>
</feature>
<dbReference type="Pfam" id="PF08770">
    <property type="entry name" value="SoxZ"/>
    <property type="match status" value="1"/>
</dbReference>
<sequence length="81" mass="9182">MTAPNRRIKVSPNPAQRGDLLTIKALAEHEMEPGVRLNPDTMVVYPRFILNKLICRYNGVEVFVSDWYSGVSANPYISFNV</sequence>
<protein>
    <recommendedName>
        <fullName evidence="1">Sulphur oxidation protein SoxZ domain-containing protein</fullName>
    </recommendedName>
</protein>
<proteinExistence type="predicted"/>
<organism evidence="2">
    <name type="scientific">marine metagenome</name>
    <dbReference type="NCBI Taxonomy" id="408172"/>
    <lineage>
        <taxon>unclassified sequences</taxon>
        <taxon>metagenomes</taxon>
        <taxon>ecological metagenomes</taxon>
    </lineage>
</organism>
<feature type="domain" description="Sulphur oxidation protein SoxZ" evidence="1">
    <location>
        <begin position="12"/>
        <end position="81"/>
    </location>
</feature>
<reference evidence="2" key="1">
    <citation type="submission" date="2018-05" db="EMBL/GenBank/DDBJ databases">
        <authorList>
            <person name="Lanie J.A."/>
            <person name="Ng W.-L."/>
            <person name="Kazmierczak K.M."/>
            <person name="Andrzejewski T.M."/>
            <person name="Davidsen T.M."/>
            <person name="Wayne K.J."/>
            <person name="Tettelin H."/>
            <person name="Glass J.I."/>
            <person name="Rusch D."/>
            <person name="Podicherti R."/>
            <person name="Tsui H.-C.T."/>
            <person name="Winkler M.E."/>
        </authorList>
    </citation>
    <scope>NUCLEOTIDE SEQUENCE</scope>
</reference>
<accession>A0A382TSG9</accession>
<evidence type="ECO:0000313" key="2">
    <source>
        <dbReference type="EMBL" id="SVD25000.1"/>
    </source>
</evidence>
<evidence type="ECO:0000259" key="1">
    <source>
        <dbReference type="Pfam" id="PF08770"/>
    </source>
</evidence>
<dbReference type="InterPro" id="IPR014756">
    <property type="entry name" value="Ig_E-set"/>
</dbReference>
<name>A0A382TSG9_9ZZZZ</name>
<dbReference type="InterPro" id="IPR014880">
    <property type="entry name" value="SoxZ_dom"/>
</dbReference>
<dbReference type="InterPro" id="IPR013783">
    <property type="entry name" value="Ig-like_fold"/>
</dbReference>
<gene>
    <name evidence="2" type="ORF">METZ01_LOCUS377854</name>
</gene>